<dbReference type="AlphaFoldDB" id="A0A8H6WNT9"/>
<evidence type="ECO:0000256" key="1">
    <source>
        <dbReference type="SAM" id="MobiDB-lite"/>
    </source>
</evidence>
<evidence type="ECO:0000313" key="2">
    <source>
        <dbReference type="EMBL" id="KAF7325424.1"/>
    </source>
</evidence>
<gene>
    <name evidence="2" type="ORF">MSAN_02513700</name>
</gene>
<comment type="caution">
    <text evidence="2">The sequence shown here is derived from an EMBL/GenBank/DDBJ whole genome shotgun (WGS) entry which is preliminary data.</text>
</comment>
<dbReference type="Proteomes" id="UP000623467">
    <property type="component" value="Unassembled WGS sequence"/>
</dbReference>
<evidence type="ECO:0000313" key="3">
    <source>
        <dbReference type="Proteomes" id="UP000623467"/>
    </source>
</evidence>
<feature type="region of interest" description="Disordered" evidence="1">
    <location>
        <begin position="1"/>
        <end position="43"/>
    </location>
</feature>
<dbReference type="EMBL" id="JACAZH010000104">
    <property type="protein sequence ID" value="KAF7325424.1"/>
    <property type="molecule type" value="Genomic_DNA"/>
</dbReference>
<name>A0A8H6WNT9_9AGAR</name>
<accession>A0A8H6WNT9</accession>
<feature type="compositionally biased region" description="Polar residues" evidence="1">
    <location>
        <begin position="1"/>
        <end position="15"/>
    </location>
</feature>
<keyword evidence="3" id="KW-1185">Reference proteome</keyword>
<feature type="compositionally biased region" description="Polar residues" evidence="1">
    <location>
        <begin position="33"/>
        <end position="43"/>
    </location>
</feature>
<proteinExistence type="predicted"/>
<protein>
    <submittedName>
        <fullName evidence="2">Uncharacterized protein</fullName>
    </submittedName>
</protein>
<sequence length="82" mass="8935">MSSVRSPDANTSQPSLKRGREQQKPSKSRSSNHEASTAQTVINQHIYGMAVKEEPGVKEVSMEVAEAPAKAQPFIMKLNISP</sequence>
<organism evidence="2 3">
    <name type="scientific">Mycena sanguinolenta</name>
    <dbReference type="NCBI Taxonomy" id="230812"/>
    <lineage>
        <taxon>Eukaryota</taxon>
        <taxon>Fungi</taxon>
        <taxon>Dikarya</taxon>
        <taxon>Basidiomycota</taxon>
        <taxon>Agaricomycotina</taxon>
        <taxon>Agaricomycetes</taxon>
        <taxon>Agaricomycetidae</taxon>
        <taxon>Agaricales</taxon>
        <taxon>Marasmiineae</taxon>
        <taxon>Mycenaceae</taxon>
        <taxon>Mycena</taxon>
    </lineage>
</organism>
<reference evidence="2" key="1">
    <citation type="submission" date="2020-05" db="EMBL/GenBank/DDBJ databases">
        <title>Mycena genomes resolve the evolution of fungal bioluminescence.</title>
        <authorList>
            <person name="Tsai I.J."/>
        </authorList>
    </citation>
    <scope>NUCLEOTIDE SEQUENCE</scope>
    <source>
        <strain evidence="2">160909Yilan</strain>
    </source>
</reference>